<evidence type="ECO:0008006" key="4">
    <source>
        <dbReference type="Google" id="ProtNLM"/>
    </source>
</evidence>
<evidence type="ECO:0000313" key="2">
    <source>
        <dbReference type="EMBL" id="MEE1945319.1"/>
    </source>
</evidence>
<keyword evidence="1" id="KW-0732">Signal</keyword>
<accession>A0ABU7I7G1</accession>
<proteinExistence type="predicted"/>
<dbReference type="EMBL" id="JAZDQT010000001">
    <property type="protein sequence ID" value="MEE1945319.1"/>
    <property type="molecule type" value="Genomic_DNA"/>
</dbReference>
<dbReference type="Proteomes" id="UP001336835">
    <property type="component" value="Unassembled WGS sequence"/>
</dbReference>
<reference evidence="2 3" key="1">
    <citation type="submission" date="2024-01" db="EMBL/GenBank/DDBJ databases">
        <title>Pedobacter sp. nov., isolated from fresh soil.</title>
        <authorList>
            <person name="Le N.T.T."/>
        </authorList>
    </citation>
    <scope>NUCLEOTIDE SEQUENCE [LARGE SCALE GENOMIC DNA]</scope>
    <source>
        <strain evidence="2 3">KR3-3</strain>
    </source>
</reference>
<keyword evidence="3" id="KW-1185">Reference proteome</keyword>
<evidence type="ECO:0000313" key="3">
    <source>
        <dbReference type="Proteomes" id="UP001336835"/>
    </source>
</evidence>
<feature type="chain" id="PRO_5046748123" description="DUF2911 domain-containing protein" evidence="1">
    <location>
        <begin position="21"/>
        <end position="164"/>
    </location>
</feature>
<name>A0ABU7I7G1_9SPHI</name>
<protein>
    <recommendedName>
        <fullName evidence="4">DUF2911 domain-containing protein</fullName>
    </recommendedName>
</protein>
<feature type="signal peptide" evidence="1">
    <location>
        <begin position="1"/>
        <end position="20"/>
    </location>
</feature>
<organism evidence="2 3">
    <name type="scientific">Pedobacter albus</name>
    <dbReference type="NCBI Taxonomy" id="3113905"/>
    <lineage>
        <taxon>Bacteria</taxon>
        <taxon>Pseudomonadati</taxon>
        <taxon>Bacteroidota</taxon>
        <taxon>Sphingobacteriia</taxon>
        <taxon>Sphingobacteriales</taxon>
        <taxon>Sphingobacteriaceae</taxon>
        <taxon>Pedobacter</taxon>
    </lineage>
</organism>
<gene>
    <name evidence="2" type="ORF">VRU48_09380</name>
</gene>
<sequence>MKQKLFLLLFLFIGMATANASINKNGNLQTDTLKKGKNYILFNKSANIDEVSFSVNKKKESTLVIRYGYPNPGAPTNNINGAIQQSKTQYGEPEAIPVFDKIEIVSGKYENIKVEKENTLRNRFTFTDLQFPLHLKLTSGKETIEFELQEAGYWNMAIMLKKNN</sequence>
<evidence type="ECO:0000256" key="1">
    <source>
        <dbReference type="SAM" id="SignalP"/>
    </source>
</evidence>
<dbReference type="RefSeq" id="WP_330107665.1">
    <property type="nucleotide sequence ID" value="NZ_JAZDQT010000001.1"/>
</dbReference>
<comment type="caution">
    <text evidence="2">The sequence shown here is derived from an EMBL/GenBank/DDBJ whole genome shotgun (WGS) entry which is preliminary data.</text>
</comment>